<dbReference type="GO" id="GO:0005886">
    <property type="term" value="C:plasma membrane"/>
    <property type="evidence" value="ECO:0007669"/>
    <property type="project" value="TreeGrafter"/>
</dbReference>
<evidence type="ECO:0000256" key="4">
    <source>
        <dbReference type="ARBA" id="ARBA00022692"/>
    </source>
</evidence>
<keyword evidence="4 10" id="KW-0812">Transmembrane</keyword>
<dbReference type="SUPFAM" id="SSF56519">
    <property type="entry name" value="Penicillin binding protein dimerisation domain"/>
    <property type="match status" value="1"/>
</dbReference>
<accession>A0A1F6WY62</accession>
<evidence type="ECO:0000256" key="5">
    <source>
        <dbReference type="ARBA" id="ARBA00022960"/>
    </source>
</evidence>
<evidence type="ECO:0000256" key="1">
    <source>
        <dbReference type="ARBA" id="ARBA00004167"/>
    </source>
</evidence>
<dbReference type="GO" id="GO:0071555">
    <property type="term" value="P:cell wall organization"/>
    <property type="evidence" value="ECO:0007669"/>
    <property type="project" value="TreeGrafter"/>
</dbReference>
<evidence type="ECO:0000256" key="2">
    <source>
        <dbReference type="ARBA" id="ARBA00004236"/>
    </source>
</evidence>
<keyword evidence="6" id="KW-0573">Peptidoglycan synthesis</keyword>
<keyword evidence="9" id="KW-0961">Cell wall biogenesis/degradation</keyword>
<proteinExistence type="predicted"/>
<gene>
    <name evidence="13" type="ORF">A3A91_01260</name>
</gene>
<dbReference type="InterPro" id="IPR012338">
    <property type="entry name" value="Beta-lactam/transpept-like"/>
</dbReference>
<evidence type="ECO:0008006" key="15">
    <source>
        <dbReference type="Google" id="ProtNLM"/>
    </source>
</evidence>
<dbReference type="InterPro" id="IPR036138">
    <property type="entry name" value="PBP_dimer_sf"/>
</dbReference>
<keyword evidence="8 10" id="KW-0472">Membrane</keyword>
<dbReference type="Proteomes" id="UP000177001">
    <property type="component" value="Unassembled WGS sequence"/>
</dbReference>
<keyword evidence="5" id="KW-0133">Cell shape</keyword>
<dbReference type="PANTHER" id="PTHR30627">
    <property type="entry name" value="PEPTIDOGLYCAN D,D-TRANSPEPTIDASE"/>
    <property type="match status" value="1"/>
</dbReference>
<reference evidence="13 14" key="1">
    <citation type="journal article" date="2016" name="Nat. Commun.">
        <title>Thousands of microbial genomes shed light on interconnected biogeochemical processes in an aquifer system.</title>
        <authorList>
            <person name="Anantharaman K."/>
            <person name="Brown C.T."/>
            <person name="Hug L.A."/>
            <person name="Sharon I."/>
            <person name="Castelle C.J."/>
            <person name="Probst A.J."/>
            <person name="Thomas B.C."/>
            <person name="Singh A."/>
            <person name="Wilkins M.J."/>
            <person name="Karaoz U."/>
            <person name="Brodie E.L."/>
            <person name="Williams K.H."/>
            <person name="Hubbard S.S."/>
            <person name="Banfield J.F."/>
        </authorList>
    </citation>
    <scope>NUCLEOTIDE SEQUENCE [LARGE SCALE GENOMIC DNA]</scope>
</reference>
<keyword evidence="7 10" id="KW-1133">Transmembrane helix</keyword>
<evidence type="ECO:0000256" key="9">
    <source>
        <dbReference type="ARBA" id="ARBA00023316"/>
    </source>
</evidence>
<dbReference type="InterPro" id="IPR050515">
    <property type="entry name" value="Beta-lactam/transpept"/>
</dbReference>
<keyword evidence="3" id="KW-1003">Cell membrane</keyword>
<evidence type="ECO:0000256" key="6">
    <source>
        <dbReference type="ARBA" id="ARBA00022984"/>
    </source>
</evidence>
<protein>
    <recommendedName>
        <fullName evidence="15">Penicillin-binding protein 2</fullName>
    </recommendedName>
</protein>
<dbReference type="EMBL" id="MFUR01000010">
    <property type="protein sequence ID" value="OGI86829.1"/>
    <property type="molecule type" value="Genomic_DNA"/>
</dbReference>
<organism evidence="13 14">
    <name type="scientific">Candidatus Nomurabacteria bacterium RIFCSPLOWO2_01_FULL_36_16</name>
    <dbReference type="NCBI Taxonomy" id="1801767"/>
    <lineage>
        <taxon>Bacteria</taxon>
        <taxon>Candidatus Nomuraibacteriota</taxon>
    </lineage>
</organism>
<dbReference type="SUPFAM" id="SSF56601">
    <property type="entry name" value="beta-lactamase/transpeptidase-like"/>
    <property type="match status" value="1"/>
</dbReference>
<dbReference type="AlphaFoldDB" id="A0A1F6WY62"/>
<dbReference type="InterPro" id="IPR001460">
    <property type="entry name" value="PCN-bd_Tpept"/>
</dbReference>
<dbReference type="InterPro" id="IPR005311">
    <property type="entry name" value="PBP_dimer"/>
</dbReference>
<evidence type="ECO:0000259" key="11">
    <source>
        <dbReference type="Pfam" id="PF00905"/>
    </source>
</evidence>
<evidence type="ECO:0000256" key="10">
    <source>
        <dbReference type="SAM" id="Phobius"/>
    </source>
</evidence>
<evidence type="ECO:0000313" key="13">
    <source>
        <dbReference type="EMBL" id="OGI86829.1"/>
    </source>
</evidence>
<evidence type="ECO:0000256" key="7">
    <source>
        <dbReference type="ARBA" id="ARBA00022989"/>
    </source>
</evidence>
<feature type="domain" description="Penicillin-binding protein dimerisation" evidence="12">
    <location>
        <begin position="128"/>
        <end position="191"/>
    </location>
</feature>
<comment type="caution">
    <text evidence="13">The sequence shown here is derived from an EMBL/GenBank/DDBJ whole genome shotgun (WGS) entry which is preliminary data.</text>
</comment>
<evidence type="ECO:0000256" key="3">
    <source>
        <dbReference type="ARBA" id="ARBA00022475"/>
    </source>
</evidence>
<name>A0A1F6WY62_9BACT</name>
<comment type="subcellular location">
    <subcellularLocation>
        <location evidence="2">Cell membrane</location>
    </subcellularLocation>
    <subcellularLocation>
        <location evidence="1">Membrane</location>
        <topology evidence="1">Single-pass membrane protein</topology>
    </subcellularLocation>
</comment>
<dbReference type="Pfam" id="PF00905">
    <property type="entry name" value="Transpeptidase"/>
    <property type="match status" value="1"/>
</dbReference>
<evidence type="ECO:0000313" key="14">
    <source>
        <dbReference type="Proteomes" id="UP000177001"/>
    </source>
</evidence>
<dbReference type="Gene3D" id="3.40.710.10">
    <property type="entry name" value="DD-peptidase/beta-lactamase superfamily"/>
    <property type="match status" value="1"/>
</dbReference>
<sequence>MIFQKFTKNRHYRGVNKIKNTFMEPDEIFLDSKNLENFNTQQFEGRIEKAISKKTINYLGIFFILIISIFSIRLINLQVQNGDSYRKRSENNILKKINIFAERGMIYDRNKEKLVWNKKNDDPSSLYTRSYLSPGFSHVLGYISYPAKDSSGNYWQNEFIGKAGLEKQYNEKISGENGSKIIETDARGIVHSENIINTPKVGNDLTTTIDSRIQMELFTLIKDLSQRSGFLGGGAVLMDIQNGEIIVSTSFPEYDSEILSLGKDADIINNYITDKRKFFLDRNISGLYTPGSIIKPFLSLGALTEGVIDQYKEILSTGSISIPNPYFPDQKTIFKDWRVNGWTNMTEAIAVSSDVYFYSIGGGFGDQKGLGIMNIEKYAKLFGIGEATGVDLSSEKQGVIPSPEWKIKNFPGDPWRIGNTYHTSIGQYGFQVTPIGIVRAVSAIANYGALVTPHFILGDKKMEEKNQIENIKKEYFDIVHDGMRQAVTYGTAVALNVPYVKVAAKTGTAELGVARKRVNSWVIGFFPYENPKYAFTILMESGPSGGASASSIMRQLLDWMSINTPEYFK</sequence>
<dbReference type="GO" id="GO:0008658">
    <property type="term" value="F:penicillin binding"/>
    <property type="evidence" value="ECO:0007669"/>
    <property type="project" value="InterPro"/>
</dbReference>
<feature type="domain" description="Penicillin-binding protein transpeptidase" evidence="11">
    <location>
        <begin position="233"/>
        <end position="557"/>
    </location>
</feature>
<evidence type="ECO:0000256" key="8">
    <source>
        <dbReference type="ARBA" id="ARBA00023136"/>
    </source>
</evidence>
<feature type="transmembrane region" description="Helical" evidence="10">
    <location>
        <begin position="56"/>
        <end position="75"/>
    </location>
</feature>
<dbReference type="PANTHER" id="PTHR30627:SF2">
    <property type="entry name" value="PEPTIDOGLYCAN D,D-TRANSPEPTIDASE MRDA"/>
    <property type="match status" value="1"/>
</dbReference>
<evidence type="ECO:0000259" key="12">
    <source>
        <dbReference type="Pfam" id="PF03717"/>
    </source>
</evidence>
<dbReference type="Gene3D" id="3.90.1310.10">
    <property type="entry name" value="Penicillin-binding protein 2a (Domain 2)"/>
    <property type="match status" value="1"/>
</dbReference>
<dbReference type="Pfam" id="PF03717">
    <property type="entry name" value="PBP_dimer"/>
    <property type="match status" value="1"/>
</dbReference>